<evidence type="ECO:0000313" key="1">
    <source>
        <dbReference type="EMBL" id="RNA26358.1"/>
    </source>
</evidence>
<dbReference type="AlphaFoldDB" id="A0A3M7RSP7"/>
<protein>
    <submittedName>
        <fullName evidence="1">Uncharacterized protein</fullName>
    </submittedName>
</protein>
<evidence type="ECO:0000313" key="2">
    <source>
        <dbReference type="Proteomes" id="UP000276133"/>
    </source>
</evidence>
<name>A0A3M7RSP7_BRAPC</name>
<sequence>MLKSNFFLCTTLGTSPNGTANAFTSLISQIFFSTKFPICSCSLFWLQLRTCDSACHLSRVGNASNKTSLSKLSSLPAFASTKSAPSPIPTSTTLDSLILLKKLE</sequence>
<dbReference type="Proteomes" id="UP000276133">
    <property type="component" value="Unassembled WGS sequence"/>
</dbReference>
<gene>
    <name evidence="1" type="ORF">BpHYR1_006828</name>
</gene>
<accession>A0A3M7RSP7</accession>
<proteinExistence type="predicted"/>
<keyword evidence="2" id="KW-1185">Reference proteome</keyword>
<comment type="caution">
    <text evidence="1">The sequence shown here is derived from an EMBL/GenBank/DDBJ whole genome shotgun (WGS) entry which is preliminary data.</text>
</comment>
<dbReference type="EMBL" id="REGN01002754">
    <property type="protein sequence ID" value="RNA26358.1"/>
    <property type="molecule type" value="Genomic_DNA"/>
</dbReference>
<organism evidence="1 2">
    <name type="scientific">Brachionus plicatilis</name>
    <name type="common">Marine rotifer</name>
    <name type="synonym">Brachionus muelleri</name>
    <dbReference type="NCBI Taxonomy" id="10195"/>
    <lineage>
        <taxon>Eukaryota</taxon>
        <taxon>Metazoa</taxon>
        <taxon>Spiralia</taxon>
        <taxon>Gnathifera</taxon>
        <taxon>Rotifera</taxon>
        <taxon>Eurotatoria</taxon>
        <taxon>Monogononta</taxon>
        <taxon>Pseudotrocha</taxon>
        <taxon>Ploima</taxon>
        <taxon>Brachionidae</taxon>
        <taxon>Brachionus</taxon>
    </lineage>
</organism>
<reference evidence="1 2" key="1">
    <citation type="journal article" date="2018" name="Sci. Rep.">
        <title>Genomic signatures of local adaptation to the degree of environmental predictability in rotifers.</title>
        <authorList>
            <person name="Franch-Gras L."/>
            <person name="Hahn C."/>
            <person name="Garcia-Roger E.M."/>
            <person name="Carmona M.J."/>
            <person name="Serra M."/>
            <person name="Gomez A."/>
        </authorList>
    </citation>
    <scope>NUCLEOTIDE SEQUENCE [LARGE SCALE GENOMIC DNA]</scope>
    <source>
        <strain evidence="1">HYR1</strain>
    </source>
</reference>